<dbReference type="InterPro" id="IPR019734">
    <property type="entry name" value="TPR_rpt"/>
</dbReference>
<accession>A0A5C6M5N1</accession>
<evidence type="ECO:0000313" key="1">
    <source>
        <dbReference type="EMBL" id="TWW09513.1"/>
    </source>
</evidence>
<keyword evidence="2" id="KW-1185">Reference proteome</keyword>
<evidence type="ECO:0000313" key="2">
    <source>
        <dbReference type="Proteomes" id="UP000321083"/>
    </source>
</evidence>
<dbReference type="Gene3D" id="1.25.40.10">
    <property type="entry name" value="Tetratricopeptide repeat domain"/>
    <property type="match status" value="1"/>
</dbReference>
<dbReference type="AlphaFoldDB" id="A0A5C6M5N1"/>
<comment type="caution">
    <text evidence="1">The sequence shown here is derived from an EMBL/GenBank/DDBJ whole genome shotgun (WGS) entry which is preliminary data.</text>
</comment>
<proteinExistence type="predicted"/>
<reference evidence="1 2" key="1">
    <citation type="submission" date="2019-08" db="EMBL/GenBank/DDBJ databases">
        <title>100 year-old enigma solved: identification of Planctomyces bekefii, the type genus and species of the phylum Planctomycetes.</title>
        <authorList>
            <person name="Svetlana D.N."/>
            <person name="Overmann J."/>
        </authorList>
    </citation>
    <scope>NUCLEOTIDE SEQUENCE [LARGE SCALE GENOMIC DNA]</scope>
    <source>
        <strain evidence="1">Phe10_nw2017</strain>
    </source>
</reference>
<dbReference type="InterPro" id="IPR011990">
    <property type="entry name" value="TPR-like_helical_dom_sf"/>
</dbReference>
<dbReference type="Pfam" id="PF13181">
    <property type="entry name" value="TPR_8"/>
    <property type="match status" value="1"/>
</dbReference>
<gene>
    <name evidence="1" type="ORF">E3A20_13610</name>
</gene>
<feature type="non-terminal residue" evidence="1">
    <location>
        <position position="1"/>
    </location>
</feature>
<sequence>YGEALQCSDRDYKALRGLGFIAWQGHSNEEALVFFKKAMALKDDDAETALGIGLVYRRLGLSDEAMFWLEKSVLSGNGPSTSVVALAQTCAQCTVPRKGIQAIERVLDAIGENHTLMVTLGQLYLNDGQVEEGNAILQRALRGDPVPA</sequence>
<name>A0A5C6M5N1_9PLAN</name>
<dbReference type="SUPFAM" id="SSF48452">
    <property type="entry name" value="TPR-like"/>
    <property type="match status" value="1"/>
</dbReference>
<dbReference type="Proteomes" id="UP000321083">
    <property type="component" value="Unassembled WGS sequence"/>
</dbReference>
<reference evidence="1 2" key="2">
    <citation type="submission" date="2019-08" db="EMBL/GenBank/DDBJ databases">
        <authorList>
            <person name="Henke P."/>
        </authorList>
    </citation>
    <scope>NUCLEOTIDE SEQUENCE [LARGE SCALE GENOMIC DNA]</scope>
    <source>
        <strain evidence="1">Phe10_nw2017</strain>
    </source>
</reference>
<protein>
    <submittedName>
        <fullName evidence="1">Uncharacterized protein</fullName>
    </submittedName>
</protein>
<dbReference type="EMBL" id="SRHE01000254">
    <property type="protein sequence ID" value="TWW09513.1"/>
    <property type="molecule type" value="Genomic_DNA"/>
</dbReference>
<organism evidence="1 2">
    <name type="scientific">Planctomyces bekefii</name>
    <dbReference type="NCBI Taxonomy" id="1653850"/>
    <lineage>
        <taxon>Bacteria</taxon>
        <taxon>Pseudomonadati</taxon>
        <taxon>Planctomycetota</taxon>
        <taxon>Planctomycetia</taxon>
        <taxon>Planctomycetales</taxon>
        <taxon>Planctomycetaceae</taxon>
        <taxon>Planctomyces</taxon>
    </lineage>
</organism>